<evidence type="ECO:0000313" key="6">
    <source>
        <dbReference type="EMBL" id="QIK71587.1"/>
    </source>
</evidence>
<evidence type="ECO:0000313" key="7">
    <source>
        <dbReference type="Proteomes" id="UP000501058"/>
    </source>
</evidence>
<dbReference type="Proteomes" id="UP000501058">
    <property type="component" value="Chromosome"/>
</dbReference>
<evidence type="ECO:0000256" key="3">
    <source>
        <dbReference type="PROSITE-ProRule" id="PRU10007"/>
    </source>
</evidence>
<evidence type="ECO:0000256" key="4">
    <source>
        <dbReference type="RuleBase" id="RU003345"/>
    </source>
</evidence>
<dbReference type="InterPro" id="IPR015590">
    <property type="entry name" value="Aldehyde_DH_dom"/>
</dbReference>
<name>A0A6G7Y4P4_9ACTN</name>
<dbReference type="EMBL" id="CP049865">
    <property type="protein sequence ID" value="QIK71587.1"/>
    <property type="molecule type" value="Genomic_DNA"/>
</dbReference>
<dbReference type="Gene3D" id="3.40.309.10">
    <property type="entry name" value="Aldehyde Dehydrogenase, Chain A, domain 2"/>
    <property type="match status" value="1"/>
</dbReference>
<evidence type="ECO:0000256" key="2">
    <source>
        <dbReference type="ARBA" id="ARBA00023002"/>
    </source>
</evidence>
<dbReference type="Pfam" id="PF00171">
    <property type="entry name" value="Aldedh"/>
    <property type="match status" value="1"/>
</dbReference>
<keyword evidence="7" id="KW-1185">Reference proteome</keyword>
<evidence type="ECO:0000259" key="5">
    <source>
        <dbReference type="Pfam" id="PF00171"/>
    </source>
</evidence>
<reference evidence="6 7" key="1">
    <citation type="submission" date="2020-03" db="EMBL/GenBank/DDBJ databases">
        <title>Propioniciclava sp. nov., isolated from Hydrophilus acuminatus.</title>
        <authorList>
            <person name="Hyun D.-W."/>
            <person name="Bae J.-W."/>
        </authorList>
    </citation>
    <scope>NUCLEOTIDE SEQUENCE [LARGE SCALE GENOMIC DNA]</scope>
    <source>
        <strain evidence="6 7">HDW11</strain>
    </source>
</reference>
<dbReference type="NCBIfam" id="NF006916">
    <property type="entry name" value="PRK09407.1"/>
    <property type="match status" value="1"/>
</dbReference>
<dbReference type="InterPro" id="IPR016163">
    <property type="entry name" value="Ald_DH_C"/>
</dbReference>
<dbReference type="RefSeq" id="WP_166232136.1">
    <property type="nucleotide sequence ID" value="NZ_CP049865.1"/>
</dbReference>
<dbReference type="Gene3D" id="3.40.605.10">
    <property type="entry name" value="Aldehyde Dehydrogenase, Chain A, domain 1"/>
    <property type="match status" value="1"/>
</dbReference>
<feature type="domain" description="Aldehyde dehydrogenase" evidence="5">
    <location>
        <begin position="27"/>
        <end position="488"/>
    </location>
</feature>
<dbReference type="InterPro" id="IPR016162">
    <property type="entry name" value="Ald_DH_N"/>
</dbReference>
<protein>
    <submittedName>
        <fullName evidence="6">Aldehyde dehydrogenase family protein</fullName>
    </submittedName>
</protein>
<feature type="active site" evidence="3">
    <location>
        <position position="261"/>
    </location>
</feature>
<gene>
    <name evidence="6" type="ORF">G7070_03985</name>
</gene>
<accession>A0A6G7Y4P4</accession>
<dbReference type="PANTHER" id="PTHR11699">
    <property type="entry name" value="ALDEHYDE DEHYDROGENASE-RELATED"/>
    <property type="match status" value="1"/>
</dbReference>
<dbReference type="InterPro" id="IPR029510">
    <property type="entry name" value="Ald_DH_CS_GLU"/>
</dbReference>
<dbReference type="SUPFAM" id="SSF53720">
    <property type="entry name" value="ALDH-like"/>
    <property type="match status" value="1"/>
</dbReference>
<dbReference type="FunFam" id="3.40.309.10:FF:000009">
    <property type="entry name" value="Aldehyde dehydrogenase A"/>
    <property type="match status" value="1"/>
</dbReference>
<dbReference type="PROSITE" id="PS00687">
    <property type="entry name" value="ALDEHYDE_DEHYDR_GLU"/>
    <property type="match status" value="1"/>
</dbReference>
<sequence>MSQTEAPQRPAPLIDPATVARLLRLVDATSGETHEVLSPLDAAVLVAVPQSSEADLDAAFAAARAAQPAWAALPAAERCRSLLAFHDLLLSHQGALADLIVAETGKARRDAVEEVFHAAMTARYYGERAPGLLRPQRRRGVFPVLTRVDVLHPPTGVVGVISPWNYPLTMAFSDGVAALAAGNTVVAKPDAQTMLTAAFGLELLRRAGVPRDAWRIVAGPGARVGVGVVERADHVCFTGSTATGRGIAARAGERLIGASLELGGKNPMLVLADADLDAAAAGAVRGCFANAGQLCVSFERLYVARPVFDAFVERFVAATRALDLSVGLGWGVDVGTLVSADQLAKVSGQVEDARDRGARVLAGGRARPDLAPYAYEPTILTGVTPDMACHRAETFGPVVALYPFDTEEEAVAAANDDVHGLNASVWSRDARRARAVAARLNTGSVNVNESFGAAFGSLDAPMGGTGESGLGRRQGPEGLYRFTQPQTVATQRLLGFVAPGDVPRDGFAAALTSGLRALKAVRW</sequence>
<organism evidence="6 7">
    <name type="scientific">Propioniciclava coleopterorum</name>
    <dbReference type="NCBI Taxonomy" id="2714937"/>
    <lineage>
        <taxon>Bacteria</taxon>
        <taxon>Bacillati</taxon>
        <taxon>Actinomycetota</taxon>
        <taxon>Actinomycetes</taxon>
        <taxon>Propionibacteriales</taxon>
        <taxon>Propionibacteriaceae</taxon>
        <taxon>Propioniciclava</taxon>
    </lineage>
</organism>
<dbReference type="AlphaFoldDB" id="A0A6G7Y4P4"/>
<dbReference type="KEGG" id="prv:G7070_03985"/>
<dbReference type="InterPro" id="IPR016161">
    <property type="entry name" value="Ald_DH/histidinol_DH"/>
</dbReference>
<dbReference type="GO" id="GO:0016620">
    <property type="term" value="F:oxidoreductase activity, acting on the aldehyde or oxo group of donors, NAD or NADP as acceptor"/>
    <property type="evidence" value="ECO:0007669"/>
    <property type="project" value="InterPro"/>
</dbReference>
<keyword evidence="2 4" id="KW-0560">Oxidoreductase</keyword>
<evidence type="ECO:0000256" key="1">
    <source>
        <dbReference type="ARBA" id="ARBA00009986"/>
    </source>
</evidence>
<comment type="similarity">
    <text evidence="1 4">Belongs to the aldehyde dehydrogenase family.</text>
</comment>
<proteinExistence type="inferred from homology"/>